<dbReference type="PANTHER" id="PTHR43639:SF1">
    <property type="entry name" value="SHORT-CHAIN DEHYDROGENASE_REDUCTASE FAMILY PROTEIN"/>
    <property type="match status" value="1"/>
</dbReference>
<comment type="caution">
    <text evidence="3">The sequence shown here is derived from an EMBL/GenBank/DDBJ whole genome shotgun (WGS) entry which is preliminary data.</text>
</comment>
<keyword evidence="2 3" id="KW-0560">Oxidoreductase</keyword>
<dbReference type="EMBL" id="JTJZ01000022">
    <property type="protein sequence ID" value="KHS51222.1"/>
    <property type="molecule type" value="Genomic_DNA"/>
</dbReference>
<keyword evidence="4" id="KW-1185">Reference proteome</keyword>
<reference evidence="3 4" key="1">
    <citation type="submission" date="2014-11" db="EMBL/GenBank/DDBJ databases">
        <title>Draft Genome Sequence of Brevibacterium linens AE038-8.</title>
        <authorList>
            <person name="Maizel D."/>
            <person name="Utturkar S.M."/>
            <person name="Brown S.D."/>
            <person name="Ferrero M."/>
            <person name="Rosen B.P."/>
        </authorList>
    </citation>
    <scope>NUCLEOTIDE SEQUENCE [LARGE SCALE GENOMIC DNA]</scope>
    <source>
        <strain evidence="3 4">AE038-8</strain>
    </source>
</reference>
<gene>
    <name evidence="3" type="ORF">AE0388_3294</name>
</gene>
<dbReference type="PANTHER" id="PTHR43639">
    <property type="entry name" value="OXIDOREDUCTASE, SHORT-CHAIN DEHYDROGENASE/REDUCTASE FAMILY (AFU_ORTHOLOGUE AFUA_5G02870)"/>
    <property type="match status" value="1"/>
</dbReference>
<dbReference type="InterPro" id="IPR036291">
    <property type="entry name" value="NAD(P)-bd_dom_sf"/>
</dbReference>
<dbReference type="Pfam" id="PF13561">
    <property type="entry name" value="adh_short_C2"/>
    <property type="match status" value="1"/>
</dbReference>
<protein>
    <submittedName>
        <fullName evidence="3">3-oxoacyl-(Acyl-carrier-protein) reductase</fullName>
        <ecNumber evidence="3">1.1.1.100</ecNumber>
    </submittedName>
</protein>
<dbReference type="InterPro" id="IPR002347">
    <property type="entry name" value="SDR_fam"/>
</dbReference>
<dbReference type="PRINTS" id="PR00081">
    <property type="entry name" value="GDHRDH"/>
</dbReference>
<proteinExistence type="inferred from homology"/>
<dbReference type="SUPFAM" id="SSF51735">
    <property type="entry name" value="NAD(P)-binding Rossmann-fold domains"/>
    <property type="match status" value="1"/>
</dbReference>
<accession>A0A0B8ZXS1</accession>
<dbReference type="Gene3D" id="3.40.50.720">
    <property type="entry name" value="NAD(P)-binding Rossmann-like Domain"/>
    <property type="match status" value="1"/>
</dbReference>
<dbReference type="GO" id="GO:0004316">
    <property type="term" value="F:3-oxoacyl-[acyl-carrier-protein] reductase (NADPH) activity"/>
    <property type="evidence" value="ECO:0007669"/>
    <property type="project" value="UniProtKB-EC"/>
</dbReference>
<evidence type="ECO:0000256" key="2">
    <source>
        <dbReference type="ARBA" id="ARBA00023002"/>
    </source>
</evidence>
<dbReference type="PATRIC" id="fig|1703.6.peg.3251"/>
<evidence type="ECO:0000313" key="4">
    <source>
        <dbReference type="Proteomes" id="UP000031488"/>
    </source>
</evidence>
<dbReference type="Proteomes" id="UP000031488">
    <property type="component" value="Unassembled WGS sequence"/>
</dbReference>
<organism evidence="3 4">
    <name type="scientific">Brevibacterium linens</name>
    <dbReference type="NCBI Taxonomy" id="1703"/>
    <lineage>
        <taxon>Bacteria</taxon>
        <taxon>Bacillati</taxon>
        <taxon>Actinomycetota</taxon>
        <taxon>Actinomycetes</taxon>
        <taxon>Micrococcales</taxon>
        <taxon>Brevibacteriaceae</taxon>
        <taxon>Brevibacterium</taxon>
    </lineage>
</organism>
<dbReference type="STRING" id="1703.BLSMQ_3611"/>
<dbReference type="RefSeq" id="WP_039212010.1">
    <property type="nucleotide sequence ID" value="NZ_JTJZ01000022.1"/>
</dbReference>
<comment type="similarity">
    <text evidence="1">Belongs to the short-chain dehydrogenases/reductases (SDR) family.</text>
</comment>
<sequence>MSNPQAFTSEALPLDEQVVLVTGSGRGLGAAIAKAFAPEGAALVINYRYSAEAAEELAEAVRARGGRAVAIEADVTDSRAVDAMFETAAAEFGAPVSTVVNNALADFSFNGDERQPADEIDYSDFADQFRGSVEGAVNTIQAAMHGFRELGSGRVINIGTNLFQDPVVPYHDYTAGKAALLSLTRTFAKDLGPAGVRVNMVSGGLLRTTDASSATPEEVFDQIAAASALRRVTTPEDFASAVVFFASPASRAVTGQNLIVDNGLVMG</sequence>
<dbReference type="PRINTS" id="PR00080">
    <property type="entry name" value="SDRFAMILY"/>
</dbReference>
<dbReference type="FunFam" id="3.40.50.720:FF:000084">
    <property type="entry name" value="Short-chain dehydrogenase reductase"/>
    <property type="match status" value="1"/>
</dbReference>
<evidence type="ECO:0000313" key="3">
    <source>
        <dbReference type="EMBL" id="KHS51222.1"/>
    </source>
</evidence>
<dbReference type="AlphaFoldDB" id="A0A0B8ZXS1"/>
<dbReference type="NCBIfam" id="NF006393">
    <property type="entry name" value="PRK08642.1"/>
    <property type="match status" value="1"/>
</dbReference>
<evidence type="ECO:0000256" key="1">
    <source>
        <dbReference type="ARBA" id="ARBA00006484"/>
    </source>
</evidence>
<dbReference type="EC" id="1.1.1.100" evidence="3"/>
<name>A0A0B8ZXS1_BRELN</name>